<sequence>MPEFTAQNTHNEHAGVTIAPHSEVRQGISRGAEAAGGIQIPEQTNPIEDPQMTNLIKTFAKSESGAVTVDWVVLTAALVGLGLAVMAVVSGGVENLSTDIAQELANAQPAANPFATAVTFSSSTDVTPD</sequence>
<evidence type="ECO:0000256" key="1">
    <source>
        <dbReference type="SAM" id="MobiDB-lite"/>
    </source>
</evidence>
<dbReference type="Proteomes" id="UP000245708">
    <property type="component" value="Unassembled WGS sequence"/>
</dbReference>
<keyword evidence="2" id="KW-0472">Membrane</keyword>
<evidence type="ECO:0000313" key="3">
    <source>
        <dbReference type="EMBL" id="PWK59417.1"/>
    </source>
</evidence>
<evidence type="ECO:0000313" key="4">
    <source>
        <dbReference type="Proteomes" id="UP000245708"/>
    </source>
</evidence>
<proteinExistence type="predicted"/>
<evidence type="ECO:0000256" key="2">
    <source>
        <dbReference type="SAM" id="Phobius"/>
    </source>
</evidence>
<gene>
    <name evidence="3" type="ORF">C7455_108185</name>
</gene>
<keyword evidence="2" id="KW-0812">Transmembrane</keyword>
<reference evidence="3 4" key="1">
    <citation type="submission" date="2018-05" db="EMBL/GenBank/DDBJ databases">
        <title>Genomic Encyclopedia of Type Strains, Phase IV (KMG-IV): sequencing the most valuable type-strain genomes for metagenomic binning, comparative biology and taxonomic classification.</title>
        <authorList>
            <person name="Goeker M."/>
        </authorList>
    </citation>
    <scope>NUCLEOTIDE SEQUENCE [LARGE SCALE GENOMIC DNA]</scope>
    <source>
        <strain evidence="3 4">DSM 16097</strain>
    </source>
</reference>
<feature type="transmembrane region" description="Helical" evidence="2">
    <location>
        <begin position="71"/>
        <end position="93"/>
    </location>
</feature>
<name>A0A316GWG5_9RHOB</name>
<evidence type="ECO:0008006" key="5">
    <source>
        <dbReference type="Google" id="ProtNLM"/>
    </source>
</evidence>
<accession>A0A316GWG5</accession>
<keyword evidence="4" id="KW-1185">Reference proteome</keyword>
<dbReference type="EMBL" id="QGGW01000008">
    <property type="protein sequence ID" value="PWK59417.1"/>
    <property type="molecule type" value="Genomic_DNA"/>
</dbReference>
<comment type="caution">
    <text evidence="3">The sequence shown here is derived from an EMBL/GenBank/DDBJ whole genome shotgun (WGS) entry which is preliminary data.</text>
</comment>
<organism evidence="3 4">
    <name type="scientific">Roseicyclus mahoneyensis</name>
    <dbReference type="NCBI Taxonomy" id="164332"/>
    <lineage>
        <taxon>Bacteria</taxon>
        <taxon>Pseudomonadati</taxon>
        <taxon>Pseudomonadota</taxon>
        <taxon>Alphaproteobacteria</taxon>
        <taxon>Rhodobacterales</taxon>
        <taxon>Roseobacteraceae</taxon>
        <taxon>Roseicyclus</taxon>
    </lineage>
</organism>
<keyword evidence="2" id="KW-1133">Transmembrane helix</keyword>
<feature type="region of interest" description="Disordered" evidence="1">
    <location>
        <begin position="1"/>
        <end position="48"/>
    </location>
</feature>
<dbReference type="AlphaFoldDB" id="A0A316GWG5"/>
<protein>
    <recommendedName>
        <fullName evidence="5">Flp pilus assembly pilin Flp</fullName>
    </recommendedName>
</protein>